<accession>A0A1M3TB85</accession>
<keyword evidence="1" id="KW-0812">Transmembrane</keyword>
<feature type="non-terminal residue" evidence="2">
    <location>
        <position position="53"/>
    </location>
</feature>
<sequence length="53" mass="6332">MSDEEVAAEKMISGGIFNNFTYLLVGGALSVRRWWRELKEEKKEKKQKNYIYF</sequence>
<feature type="transmembrane region" description="Helical" evidence="1">
    <location>
        <begin position="12"/>
        <end position="35"/>
    </location>
</feature>
<gene>
    <name evidence="2" type="ORF">ASPFODRAFT_49504</name>
</gene>
<evidence type="ECO:0000256" key="1">
    <source>
        <dbReference type="SAM" id="Phobius"/>
    </source>
</evidence>
<name>A0A1M3TB85_ASPLC</name>
<keyword evidence="1" id="KW-0472">Membrane</keyword>
<reference evidence="3" key="1">
    <citation type="journal article" date="2017" name="Genome Biol.">
        <title>Comparative genomics reveals high biological diversity and specific adaptations in the industrially and medically important fungal genus Aspergillus.</title>
        <authorList>
            <person name="de Vries R.P."/>
            <person name="Riley R."/>
            <person name="Wiebenga A."/>
            <person name="Aguilar-Osorio G."/>
            <person name="Amillis S."/>
            <person name="Uchima C.A."/>
            <person name="Anderluh G."/>
            <person name="Asadollahi M."/>
            <person name="Askin M."/>
            <person name="Barry K."/>
            <person name="Battaglia E."/>
            <person name="Bayram O."/>
            <person name="Benocci T."/>
            <person name="Braus-Stromeyer S.A."/>
            <person name="Caldana C."/>
            <person name="Canovas D."/>
            <person name="Cerqueira G.C."/>
            <person name="Chen F."/>
            <person name="Chen W."/>
            <person name="Choi C."/>
            <person name="Clum A."/>
            <person name="Dos Santos R.A."/>
            <person name="Damasio A.R."/>
            <person name="Diallinas G."/>
            <person name="Emri T."/>
            <person name="Fekete E."/>
            <person name="Flipphi M."/>
            <person name="Freyberg S."/>
            <person name="Gallo A."/>
            <person name="Gournas C."/>
            <person name="Habgood R."/>
            <person name="Hainaut M."/>
            <person name="Harispe M.L."/>
            <person name="Henrissat B."/>
            <person name="Hilden K.S."/>
            <person name="Hope R."/>
            <person name="Hossain A."/>
            <person name="Karabika E."/>
            <person name="Karaffa L."/>
            <person name="Karanyi Z."/>
            <person name="Krasevec N."/>
            <person name="Kuo A."/>
            <person name="Kusch H."/>
            <person name="LaButti K."/>
            <person name="Lagendijk E.L."/>
            <person name="Lapidus A."/>
            <person name="Levasseur A."/>
            <person name="Lindquist E."/>
            <person name="Lipzen A."/>
            <person name="Logrieco A.F."/>
            <person name="MacCabe A."/>
            <person name="Maekelae M.R."/>
            <person name="Malavazi I."/>
            <person name="Melin P."/>
            <person name="Meyer V."/>
            <person name="Mielnichuk N."/>
            <person name="Miskei M."/>
            <person name="Molnar A.P."/>
            <person name="Mule G."/>
            <person name="Ngan C.Y."/>
            <person name="Orejas M."/>
            <person name="Orosz E."/>
            <person name="Ouedraogo J.P."/>
            <person name="Overkamp K.M."/>
            <person name="Park H.-S."/>
            <person name="Perrone G."/>
            <person name="Piumi F."/>
            <person name="Punt P.J."/>
            <person name="Ram A.F."/>
            <person name="Ramon A."/>
            <person name="Rauscher S."/>
            <person name="Record E."/>
            <person name="Riano-Pachon D.M."/>
            <person name="Robert V."/>
            <person name="Roehrig J."/>
            <person name="Ruller R."/>
            <person name="Salamov A."/>
            <person name="Salih N.S."/>
            <person name="Samson R.A."/>
            <person name="Sandor E."/>
            <person name="Sanguinetti M."/>
            <person name="Schuetze T."/>
            <person name="Sepcic K."/>
            <person name="Shelest E."/>
            <person name="Sherlock G."/>
            <person name="Sophianopoulou V."/>
            <person name="Squina F.M."/>
            <person name="Sun H."/>
            <person name="Susca A."/>
            <person name="Todd R.B."/>
            <person name="Tsang A."/>
            <person name="Unkles S.E."/>
            <person name="van de Wiele N."/>
            <person name="van Rossen-Uffink D."/>
            <person name="Oliveira J.V."/>
            <person name="Vesth T.C."/>
            <person name="Visser J."/>
            <person name="Yu J.-H."/>
            <person name="Zhou M."/>
            <person name="Andersen M.R."/>
            <person name="Archer D.B."/>
            <person name="Baker S.E."/>
            <person name="Benoit I."/>
            <person name="Brakhage A.A."/>
            <person name="Braus G.H."/>
            <person name="Fischer R."/>
            <person name="Frisvad J.C."/>
            <person name="Goldman G.H."/>
            <person name="Houbraken J."/>
            <person name="Oakley B."/>
            <person name="Pocsi I."/>
            <person name="Scazzocchio C."/>
            <person name="Seiboth B."/>
            <person name="vanKuyk P.A."/>
            <person name="Wortman J."/>
            <person name="Dyer P.S."/>
            <person name="Grigoriev I.V."/>
        </authorList>
    </citation>
    <scope>NUCLEOTIDE SEQUENCE [LARGE SCALE GENOMIC DNA]</scope>
    <source>
        <strain evidence="3">CBS 106.47</strain>
    </source>
</reference>
<protein>
    <submittedName>
        <fullName evidence="2">Uncharacterized protein</fullName>
    </submittedName>
</protein>
<organism evidence="2 3">
    <name type="scientific">Aspergillus luchuensis (strain CBS 106.47)</name>
    <dbReference type="NCBI Taxonomy" id="1137211"/>
    <lineage>
        <taxon>Eukaryota</taxon>
        <taxon>Fungi</taxon>
        <taxon>Dikarya</taxon>
        <taxon>Ascomycota</taxon>
        <taxon>Pezizomycotina</taxon>
        <taxon>Eurotiomycetes</taxon>
        <taxon>Eurotiomycetidae</taxon>
        <taxon>Eurotiales</taxon>
        <taxon>Aspergillaceae</taxon>
        <taxon>Aspergillus</taxon>
        <taxon>Aspergillus subgen. Circumdati</taxon>
    </lineage>
</organism>
<dbReference type="AlphaFoldDB" id="A0A1M3TB85"/>
<keyword evidence="1" id="KW-1133">Transmembrane helix</keyword>
<proteinExistence type="predicted"/>
<evidence type="ECO:0000313" key="3">
    <source>
        <dbReference type="Proteomes" id="UP000184063"/>
    </source>
</evidence>
<dbReference type="VEuPathDB" id="FungiDB:ASPFODRAFT_49504"/>
<dbReference type="EMBL" id="KV878245">
    <property type="protein sequence ID" value="OJZ84018.1"/>
    <property type="molecule type" value="Genomic_DNA"/>
</dbReference>
<evidence type="ECO:0000313" key="2">
    <source>
        <dbReference type="EMBL" id="OJZ84018.1"/>
    </source>
</evidence>
<dbReference type="Proteomes" id="UP000184063">
    <property type="component" value="Unassembled WGS sequence"/>
</dbReference>